<dbReference type="OrthoDB" id="5355820at2"/>
<name>C6RID1_9BACT</name>
<evidence type="ECO:0000313" key="1">
    <source>
        <dbReference type="EMBL" id="EET78932.1"/>
    </source>
</evidence>
<dbReference type="GeneID" id="60990863"/>
<comment type="caution">
    <text evidence="1">The sequence shown here is derived from an EMBL/GenBank/DDBJ whole genome shotgun (WGS) entry which is preliminary data.</text>
</comment>
<dbReference type="eggNOG" id="ENOG50309ZT">
    <property type="taxonomic scope" value="Bacteria"/>
</dbReference>
<dbReference type="AlphaFoldDB" id="C6RID1"/>
<reference evidence="1 2" key="1">
    <citation type="submission" date="2009-07" db="EMBL/GenBank/DDBJ databases">
        <authorList>
            <person name="Madupu R."/>
            <person name="Sebastian Y."/>
            <person name="Durkin A.S."/>
            <person name="Torralba M."/>
            <person name="Methe B."/>
            <person name="Sutton G.G."/>
            <person name="Strausberg R.L."/>
            <person name="Nelson K.E."/>
        </authorList>
    </citation>
    <scope>NUCLEOTIDE SEQUENCE [LARGE SCALE GENOMIC DNA]</scope>
    <source>
        <strain evidence="1 2">RM3277</strain>
    </source>
</reference>
<evidence type="ECO:0008006" key="3">
    <source>
        <dbReference type="Google" id="ProtNLM"/>
    </source>
</evidence>
<dbReference type="RefSeq" id="WP_002949708.1">
    <property type="nucleotide sequence ID" value="NZ_ACVQ01000029.1"/>
</dbReference>
<proteinExistence type="predicted"/>
<gene>
    <name evidence="1" type="ORF">CAMSH0001_0285</name>
</gene>
<keyword evidence="2" id="KW-1185">Reference proteome</keyword>
<organism evidence="1 2">
    <name type="scientific">Campylobacter showae RM3277</name>
    <dbReference type="NCBI Taxonomy" id="553219"/>
    <lineage>
        <taxon>Bacteria</taxon>
        <taxon>Pseudomonadati</taxon>
        <taxon>Campylobacterota</taxon>
        <taxon>Epsilonproteobacteria</taxon>
        <taxon>Campylobacterales</taxon>
        <taxon>Campylobacteraceae</taxon>
        <taxon>Campylobacter</taxon>
    </lineage>
</organism>
<accession>C6RID1</accession>
<dbReference type="STRING" id="553219.CAMSH0001_0285"/>
<protein>
    <recommendedName>
        <fullName evidence="3">Abi-like protein</fullName>
    </recommendedName>
</protein>
<dbReference type="EMBL" id="ACVQ01000029">
    <property type="protein sequence ID" value="EET78932.1"/>
    <property type="molecule type" value="Genomic_DNA"/>
</dbReference>
<sequence>MDLIELFSADRLASYTSDDEHRANFKLIKNISDKLGAIEIITRNKTASALGLSDSVFISRQTLGYWVTAMDEARIHNDVANFSEIDFRAYARTNIKFEWRNYQKVKIIYSIIRTIRNRAFHFENLYKLNANGTPRLSTKHQEIIIGIEPSKIEIFLNDILKCFDEGLIEYLEGGAQGAP</sequence>
<evidence type="ECO:0000313" key="2">
    <source>
        <dbReference type="Proteomes" id="UP000003107"/>
    </source>
</evidence>
<dbReference type="Proteomes" id="UP000003107">
    <property type="component" value="Unassembled WGS sequence"/>
</dbReference>